<comment type="function">
    <text evidence="9">Acts as a component of the essential kinetochore-associated NDC80 complex, which is required for chromosome segregation and spindle checkpoint activity.</text>
</comment>
<dbReference type="FunFam" id="3.30.457.50:FF:000001">
    <property type="entry name" value="Probable kinetochore protein spc25"/>
    <property type="match status" value="1"/>
</dbReference>
<dbReference type="CDD" id="cd23784">
    <property type="entry name" value="RWD_Spc25"/>
    <property type="match status" value="1"/>
</dbReference>
<evidence type="ECO:0000256" key="10">
    <source>
        <dbReference type="SAM" id="Coils"/>
    </source>
</evidence>
<evidence type="ECO:0000256" key="8">
    <source>
        <dbReference type="ARBA" id="ARBA00023328"/>
    </source>
</evidence>
<dbReference type="Proteomes" id="UP001231189">
    <property type="component" value="Unassembled WGS sequence"/>
</dbReference>
<dbReference type="GO" id="GO:0005634">
    <property type="term" value="C:nucleus"/>
    <property type="evidence" value="ECO:0007669"/>
    <property type="project" value="UniProtKB-SubCell"/>
</dbReference>
<feature type="region of interest" description="Disordered" evidence="11">
    <location>
        <begin position="305"/>
        <end position="377"/>
    </location>
</feature>
<comment type="similarity">
    <text evidence="2 9">Belongs to the SPC25 family.</text>
</comment>
<name>A0AAD8T7U7_LOLMU</name>
<feature type="coiled-coil region" evidence="10">
    <location>
        <begin position="98"/>
        <end position="132"/>
    </location>
</feature>
<reference evidence="13" key="1">
    <citation type="submission" date="2023-07" db="EMBL/GenBank/DDBJ databases">
        <title>A chromosome-level genome assembly of Lolium multiflorum.</title>
        <authorList>
            <person name="Chen Y."/>
            <person name="Copetti D."/>
            <person name="Kolliker R."/>
            <person name="Studer B."/>
        </authorList>
    </citation>
    <scope>NUCLEOTIDE SEQUENCE</scope>
    <source>
        <strain evidence="13">02402/16</strain>
        <tissue evidence="13">Leaf</tissue>
    </source>
</reference>
<comment type="caution">
    <text evidence="13">The sequence shown here is derived from an EMBL/GenBank/DDBJ whole genome shotgun (WGS) entry which is preliminary data.</text>
</comment>
<dbReference type="InterPro" id="IPR045143">
    <property type="entry name" value="Spc25"/>
</dbReference>
<organism evidence="13 14">
    <name type="scientific">Lolium multiflorum</name>
    <name type="common">Italian ryegrass</name>
    <name type="synonym">Lolium perenne subsp. multiflorum</name>
    <dbReference type="NCBI Taxonomy" id="4521"/>
    <lineage>
        <taxon>Eukaryota</taxon>
        <taxon>Viridiplantae</taxon>
        <taxon>Streptophyta</taxon>
        <taxon>Embryophyta</taxon>
        <taxon>Tracheophyta</taxon>
        <taxon>Spermatophyta</taxon>
        <taxon>Magnoliopsida</taxon>
        <taxon>Liliopsida</taxon>
        <taxon>Poales</taxon>
        <taxon>Poaceae</taxon>
        <taxon>BOP clade</taxon>
        <taxon>Pooideae</taxon>
        <taxon>Poodae</taxon>
        <taxon>Poeae</taxon>
        <taxon>Poeae Chloroplast Group 2 (Poeae type)</taxon>
        <taxon>Loliodinae</taxon>
        <taxon>Loliinae</taxon>
        <taxon>Lolium</taxon>
    </lineage>
</organism>
<keyword evidence="3 9" id="KW-0158">Chromosome</keyword>
<dbReference type="AlphaFoldDB" id="A0AAD8T7U7"/>
<feature type="compositionally biased region" description="Low complexity" evidence="11">
    <location>
        <begin position="341"/>
        <end position="356"/>
    </location>
</feature>
<comment type="subunit">
    <text evidence="9">Component of the NDC80 complex.</text>
</comment>
<dbReference type="Gene3D" id="3.30.457.50">
    <property type="entry name" value="Chromosome segregation protein Spc25"/>
    <property type="match status" value="1"/>
</dbReference>
<feature type="compositionally biased region" description="Polar residues" evidence="11">
    <location>
        <begin position="312"/>
        <end position="324"/>
    </location>
</feature>
<evidence type="ECO:0000256" key="9">
    <source>
        <dbReference type="RuleBase" id="RU367150"/>
    </source>
</evidence>
<keyword evidence="14" id="KW-1185">Reference proteome</keyword>
<dbReference type="PANTHER" id="PTHR14281">
    <property type="entry name" value="KINETOCHORE PROTEIN SPC25-RELATED"/>
    <property type="match status" value="1"/>
</dbReference>
<evidence type="ECO:0000256" key="4">
    <source>
        <dbReference type="ARBA" id="ARBA00022618"/>
    </source>
</evidence>
<keyword evidence="7 9" id="KW-0131">Cell cycle</keyword>
<feature type="domain" description="Chromosome segregation protein Spc25 C-terminal" evidence="12">
    <location>
        <begin position="214"/>
        <end position="282"/>
    </location>
</feature>
<dbReference type="Pfam" id="PF08234">
    <property type="entry name" value="Spindle_Spc25"/>
    <property type="match status" value="1"/>
</dbReference>
<keyword evidence="9" id="KW-0539">Nucleus</keyword>
<keyword evidence="8 9" id="KW-0137">Centromere</keyword>
<evidence type="ECO:0000313" key="13">
    <source>
        <dbReference type="EMBL" id="KAK1670866.1"/>
    </source>
</evidence>
<keyword evidence="9" id="KW-0995">Kinetochore</keyword>
<dbReference type="InterPro" id="IPR013255">
    <property type="entry name" value="Spc25_C"/>
</dbReference>
<evidence type="ECO:0000259" key="12">
    <source>
        <dbReference type="Pfam" id="PF08234"/>
    </source>
</evidence>
<evidence type="ECO:0000256" key="7">
    <source>
        <dbReference type="ARBA" id="ARBA00023306"/>
    </source>
</evidence>
<evidence type="ECO:0000256" key="11">
    <source>
        <dbReference type="SAM" id="MobiDB-lite"/>
    </source>
</evidence>
<evidence type="ECO:0000256" key="2">
    <source>
        <dbReference type="ARBA" id="ARBA00006379"/>
    </source>
</evidence>
<evidence type="ECO:0000256" key="3">
    <source>
        <dbReference type="ARBA" id="ARBA00022454"/>
    </source>
</evidence>
<evidence type="ECO:0000256" key="5">
    <source>
        <dbReference type="ARBA" id="ARBA00022776"/>
    </source>
</evidence>
<accession>A0AAD8T7U7</accession>
<dbReference type="GO" id="GO:0051301">
    <property type="term" value="P:cell division"/>
    <property type="evidence" value="ECO:0007669"/>
    <property type="project" value="UniProtKB-UniRule"/>
</dbReference>
<protein>
    <recommendedName>
        <fullName evidence="9">Kinetochore protein SPC25</fullName>
    </recommendedName>
</protein>
<dbReference type="EMBL" id="JAUUTY010000003">
    <property type="protein sequence ID" value="KAK1670866.1"/>
    <property type="molecule type" value="Genomic_DNA"/>
</dbReference>
<proteinExistence type="inferred from homology"/>
<evidence type="ECO:0000256" key="1">
    <source>
        <dbReference type="ARBA" id="ARBA00004584"/>
    </source>
</evidence>
<evidence type="ECO:0000256" key="6">
    <source>
        <dbReference type="ARBA" id="ARBA00023054"/>
    </source>
</evidence>
<gene>
    <name evidence="13" type="ORF">QYE76_059025</name>
</gene>
<keyword evidence="6 10" id="KW-0175">Coiled coil</keyword>
<dbReference type="PANTHER" id="PTHR14281:SF0">
    <property type="entry name" value="KINETOCHORE PROTEIN SPC25"/>
    <property type="match status" value="1"/>
</dbReference>
<keyword evidence="4 9" id="KW-0132">Cell division</keyword>
<comment type="subcellular location">
    <subcellularLocation>
        <location evidence="1">Chromosome</location>
        <location evidence="1">Centromere</location>
    </subcellularLocation>
    <subcellularLocation>
        <location evidence="9">Nucleus</location>
    </subcellularLocation>
    <subcellularLocation>
        <location evidence="9">Chromosome</location>
        <location evidence="9">Centromere</location>
        <location evidence="9">Kinetochore</location>
    </subcellularLocation>
</comment>
<dbReference type="GO" id="GO:0007059">
    <property type="term" value="P:chromosome segregation"/>
    <property type="evidence" value="ECO:0007669"/>
    <property type="project" value="InterPro"/>
</dbReference>
<dbReference type="GO" id="GO:0031262">
    <property type="term" value="C:Ndc80 complex"/>
    <property type="evidence" value="ECO:0007669"/>
    <property type="project" value="InterPro"/>
</dbReference>
<evidence type="ECO:0000313" key="14">
    <source>
        <dbReference type="Proteomes" id="UP001231189"/>
    </source>
</evidence>
<sequence length="377" mass="41450">MLGPESNQPTVQFTHTHTENQSNAQNLNRIRSSTTAVPPPRPSAAAMEVARGQGPGFLPADLRRDMAALRVACGRRIEHGRERSAAAASAFRDALLSARSLAEQNVAHREKLNRLKDQLRGVEAALAEALSIQTKKGSERKLTSESISNATTTNEQLRTLVLDQRATRDEYANAISHQLQAIEDLEANFDAAGKRNLDEAIMWYSKFLGFQVVAGEGVKFVFNKVDMQSPDNEYFFCIKVNKDEYSLIECVPLLKDSEELVKDLNCTNDLFKFVRIMRSRFQAAASKGAHPAILLCIDTSSTAISSPPAMSVDTTSESTTNQSHSRNRSKNQDARAKRGARSQSTRSPLRTPSSTRRSPRFVAAEAGNKPLGTSNTT</sequence>
<keyword evidence="5 9" id="KW-0498">Mitosis</keyword>